<name>A0A1N5TF79_9ARCH</name>
<evidence type="ECO:0000313" key="5">
    <source>
        <dbReference type="Proteomes" id="UP000187822"/>
    </source>
</evidence>
<reference evidence="4" key="3">
    <citation type="submission" date="2016-06" db="EMBL/GenBank/DDBJ databases">
        <authorList>
            <person name="Olsen C.W."/>
            <person name="Carey S."/>
            <person name="Hinshaw L."/>
            <person name="Karasin A.I."/>
        </authorList>
    </citation>
    <scope>NUCLEOTIDE SEQUENCE [LARGE SCALE GENOMIC DNA]</scope>
    <source>
        <strain evidence="4">PM4</strain>
    </source>
</reference>
<dbReference type="OrthoDB" id="7466at2157"/>
<evidence type="ECO:0000313" key="3">
    <source>
        <dbReference type="EMBL" id="SIM46778.1"/>
    </source>
</evidence>
<dbReference type="Proteomes" id="UP000195607">
    <property type="component" value="Chromosome I"/>
</dbReference>
<dbReference type="InterPro" id="IPR000073">
    <property type="entry name" value="AB_hydrolase_1"/>
</dbReference>
<dbReference type="InterPro" id="IPR050266">
    <property type="entry name" value="AB_hydrolase_sf"/>
</dbReference>
<dbReference type="Pfam" id="PF00561">
    <property type="entry name" value="Abhydrolase_1"/>
    <property type="match status" value="1"/>
</dbReference>
<keyword evidence="3" id="KW-0031">Aminopeptidase</keyword>
<reference evidence="5" key="2">
    <citation type="submission" date="2016-06" db="EMBL/GenBank/DDBJ databases">
        <authorList>
            <person name="Toshchakov V.S."/>
        </authorList>
    </citation>
    <scope>NUCLEOTIDE SEQUENCE [LARGE SCALE GENOMIC DNA]</scope>
    <source>
        <strain>PM4 (JCM 30641</strain>
        <strain evidence="5">\VKM B-2940)</strain>
    </source>
</reference>
<evidence type="ECO:0000313" key="4">
    <source>
        <dbReference type="EMBL" id="SJK84400.1"/>
    </source>
</evidence>
<keyword evidence="1" id="KW-0378">Hydrolase</keyword>
<dbReference type="EMBL" id="LT671858">
    <property type="protein sequence ID" value="SIM46778.1"/>
    <property type="molecule type" value="Genomic_DNA"/>
</dbReference>
<reference evidence="3 6" key="1">
    <citation type="submission" date="2016-04" db="EMBL/GenBank/DDBJ databases">
        <authorList>
            <person name="Evans L.H."/>
            <person name="Alamgir A."/>
            <person name="Owens N."/>
            <person name="Weber N.D."/>
            <person name="Virtaneva K."/>
            <person name="Barbian K."/>
            <person name="Babar A."/>
            <person name="Rosenke K."/>
        </authorList>
    </citation>
    <scope>NUCLEOTIDE SEQUENCE [LARGE SCALE GENOMIC DNA]</scope>
    <source>
        <strain evidence="3">S5</strain>
        <strain evidence="6">S5(T) (JCM 30642 \VKM B-2941)</strain>
    </source>
</reference>
<dbReference type="SUPFAM" id="SSF53474">
    <property type="entry name" value="alpha/beta-Hydrolases"/>
    <property type="match status" value="1"/>
</dbReference>
<dbReference type="KEGG" id="cdiv:CPM_0520"/>
<feature type="domain" description="AB hydrolase-1" evidence="2">
    <location>
        <begin position="24"/>
        <end position="109"/>
    </location>
</feature>
<dbReference type="InterPro" id="IPR029058">
    <property type="entry name" value="AB_hydrolase_fold"/>
</dbReference>
<dbReference type="PANTHER" id="PTHR43798">
    <property type="entry name" value="MONOACYLGLYCEROL LIPASE"/>
    <property type="match status" value="1"/>
</dbReference>
<dbReference type="AlphaFoldDB" id="A0A1N5TF79"/>
<dbReference type="PRINTS" id="PR00111">
    <property type="entry name" value="ABHYDROLASE"/>
</dbReference>
<dbReference type="STRING" id="1673428.CPM_0520"/>
<organism evidence="3 6">
    <name type="scientific">Cuniculiplasma divulgatum</name>
    <dbReference type="NCBI Taxonomy" id="1673428"/>
    <lineage>
        <taxon>Archaea</taxon>
        <taxon>Methanobacteriati</taxon>
        <taxon>Thermoplasmatota</taxon>
        <taxon>Thermoplasmata</taxon>
        <taxon>Thermoplasmatales</taxon>
        <taxon>Cuniculiplasmataceae</taxon>
        <taxon>Cuniculiplasma</taxon>
    </lineage>
</organism>
<accession>A0A1N5TF79</accession>
<dbReference type="Proteomes" id="UP000187822">
    <property type="component" value="Chromosome I"/>
</dbReference>
<sequence>MYRHTLQTSHGKVSFLFREGEKYIILLHGLGGLGNNFMKISSCIPESYGVILPDLLGHGQSAKPHDIKVSDQAEMIHELIDGLDVSEFFMGGNSYGGWVALFYEIKYGDSQGLILIDNAGINPTVGDQGQESVEKFMLRLERVSPKNDMEIMREIVENNTGSQCKVNEEMLKTIKKRTLILWGEKDQMIPVEYGIQMNHNMQGSKLEIIKDGTHTPHVSSSENVCRSIINFLDGE</sequence>
<dbReference type="GO" id="GO:0016020">
    <property type="term" value="C:membrane"/>
    <property type="evidence" value="ECO:0007669"/>
    <property type="project" value="TreeGrafter"/>
</dbReference>
<dbReference type="EMBL" id="LT719092">
    <property type="protein sequence ID" value="SJK84400.1"/>
    <property type="molecule type" value="Genomic_DNA"/>
</dbReference>
<evidence type="ECO:0000259" key="2">
    <source>
        <dbReference type="Pfam" id="PF00561"/>
    </source>
</evidence>
<proteinExistence type="predicted"/>
<dbReference type="RefSeq" id="WP_077075982.1">
    <property type="nucleotide sequence ID" value="NZ_LT671858.1"/>
</dbReference>
<dbReference type="GeneID" id="41587844"/>
<evidence type="ECO:0000256" key="1">
    <source>
        <dbReference type="ARBA" id="ARBA00022801"/>
    </source>
</evidence>
<keyword evidence="5" id="KW-1185">Reference proteome</keyword>
<gene>
    <name evidence="4" type="ORF">CPM_0520</name>
    <name evidence="3" type="ORF">CSP5_0548</name>
</gene>
<dbReference type="Gene3D" id="3.40.50.1820">
    <property type="entry name" value="alpha/beta hydrolase"/>
    <property type="match status" value="1"/>
</dbReference>
<protein>
    <submittedName>
        <fullName evidence="3">Tricorn interacting prolyl aminopeptidase</fullName>
    </submittedName>
</protein>
<keyword evidence="3" id="KW-0645">Protease</keyword>
<evidence type="ECO:0000313" key="6">
    <source>
        <dbReference type="Proteomes" id="UP000195607"/>
    </source>
</evidence>
<dbReference type="PANTHER" id="PTHR43798:SF31">
    <property type="entry name" value="AB HYDROLASE SUPERFAMILY PROTEIN YCLE"/>
    <property type="match status" value="1"/>
</dbReference>
<dbReference type="GO" id="GO:0004177">
    <property type="term" value="F:aminopeptidase activity"/>
    <property type="evidence" value="ECO:0007669"/>
    <property type="project" value="UniProtKB-KW"/>
</dbReference>